<dbReference type="GeneID" id="111306400"/>
<dbReference type="AlphaFoldDB" id="A0A6P6A4X9"/>
<feature type="repeat" description="PPR" evidence="2">
    <location>
        <begin position="186"/>
        <end position="220"/>
    </location>
</feature>
<dbReference type="PANTHER" id="PTHR47926:SF411">
    <property type="entry name" value="PENTATRICOPEPTIDE REPEAT-CONTAINING PROTEIN"/>
    <property type="match status" value="1"/>
</dbReference>
<dbReference type="Gene3D" id="1.25.40.10">
    <property type="entry name" value="Tetratricopeptide repeat domain"/>
    <property type="match status" value="4"/>
</dbReference>
<dbReference type="NCBIfam" id="TIGR00756">
    <property type="entry name" value="PPR"/>
    <property type="match status" value="5"/>
</dbReference>
<proteinExistence type="predicted"/>
<dbReference type="KEGG" id="dzi:111306400"/>
<dbReference type="PANTHER" id="PTHR47926">
    <property type="entry name" value="PENTATRICOPEPTIDE REPEAT-CONTAINING PROTEIN"/>
    <property type="match status" value="1"/>
</dbReference>
<evidence type="ECO:0000256" key="1">
    <source>
        <dbReference type="ARBA" id="ARBA00022737"/>
    </source>
</evidence>
<dbReference type="InterPro" id="IPR002885">
    <property type="entry name" value="PPR_rpt"/>
</dbReference>
<organism evidence="3 4">
    <name type="scientific">Durio zibethinus</name>
    <name type="common">Durian</name>
    <dbReference type="NCBI Taxonomy" id="66656"/>
    <lineage>
        <taxon>Eukaryota</taxon>
        <taxon>Viridiplantae</taxon>
        <taxon>Streptophyta</taxon>
        <taxon>Embryophyta</taxon>
        <taxon>Tracheophyta</taxon>
        <taxon>Spermatophyta</taxon>
        <taxon>Magnoliopsida</taxon>
        <taxon>eudicotyledons</taxon>
        <taxon>Gunneridae</taxon>
        <taxon>Pentapetalae</taxon>
        <taxon>rosids</taxon>
        <taxon>malvids</taxon>
        <taxon>Malvales</taxon>
        <taxon>Malvaceae</taxon>
        <taxon>Helicteroideae</taxon>
        <taxon>Durio</taxon>
    </lineage>
</organism>
<feature type="repeat" description="PPR" evidence="2">
    <location>
        <begin position="248"/>
        <end position="282"/>
    </location>
</feature>
<dbReference type="GO" id="GO:0003723">
    <property type="term" value="F:RNA binding"/>
    <property type="evidence" value="ECO:0007669"/>
    <property type="project" value="InterPro"/>
</dbReference>
<dbReference type="InterPro" id="IPR046960">
    <property type="entry name" value="PPR_At4g14850-like_plant"/>
</dbReference>
<feature type="repeat" description="PPR" evidence="2">
    <location>
        <begin position="85"/>
        <end position="119"/>
    </location>
</feature>
<dbReference type="Pfam" id="PF13041">
    <property type="entry name" value="PPR_2"/>
    <property type="match status" value="3"/>
</dbReference>
<name>A0A6P6A4X9_DURZI</name>
<dbReference type="GO" id="GO:0009451">
    <property type="term" value="P:RNA modification"/>
    <property type="evidence" value="ECO:0007669"/>
    <property type="project" value="InterPro"/>
</dbReference>
<reference evidence="4" key="1">
    <citation type="submission" date="2025-08" db="UniProtKB">
        <authorList>
            <consortium name="RefSeq"/>
        </authorList>
    </citation>
    <scope>IDENTIFICATION</scope>
    <source>
        <tissue evidence="4">Fruit stalk</tissue>
    </source>
</reference>
<sequence length="537" mass="60969">MRASKRTPILSLKIARYLCTLSTSNLDNDINNCLQKNRLNKARKIFEQNPNAGYILSWNAMINPNLRNGQAENAHDLFDEVTLKNPASWNNFLSGLKKSQNPEGVYKCFLEMVRFGLKPTEYTILILVNAVSETKFTLLVPQIHGLVVCLGLNMSMFVGSALMKWYARIGDVEGVGRVFDEILVKNVACWNALISGYMEVGYFKQARRVFDKMPERDIVSWTSLINGYIRNKWINRARSMFNKMSEKNVVSWTVMINGYVQSERFREALKLFVLMLRSETRPNQFTFSSVLNACAGCSYLVTGQLIHSSILKFGIPEDLILSASSVDMYAKCGDIGAAFCIFESMREKNLVSWNSLIGGYARQGLGRRALEEFDRMINTGVWPNQVTIFNVLLACRNSGLVEEGERHFNSMDQKYGIQAGLEHYACMMEIYGKTGQLDKADKLIKGMFFKFDVVVWCAFVRAFYLHSGLEPSELATEGILKLKMDYPLVYSAFRKIHGVPGTVTGVTEFRPLKEMKKKRKIAKQKALSRIESPVKVI</sequence>
<accession>A0A6P6A4X9</accession>
<evidence type="ECO:0000313" key="4">
    <source>
        <dbReference type="RefSeq" id="XP_022760014.1"/>
    </source>
</evidence>
<dbReference type="OrthoDB" id="185373at2759"/>
<dbReference type="PROSITE" id="PS51375">
    <property type="entry name" value="PPR"/>
    <property type="match status" value="4"/>
</dbReference>
<dbReference type="Proteomes" id="UP000515121">
    <property type="component" value="Unplaced"/>
</dbReference>
<dbReference type="InterPro" id="IPR011990">
    <property type="entry name" value="TPR-like_helical_dom_sf"/>
</dbReference>
<keyword evidence="3" id="KW-1185">Reference proteome</keyword>
<dbReference type="GO" id="GO:0099402">
    <property type="term" value="P:plant organ development"/>
    <property type="evidence" value="ECO:0007669"/>
    <property type="project" value="UniProtKB-ARBA"/>
</dbReference>
<evidence type="ECO:0000256" key="2">
    <source>
        <dbReference type="PROSITE-ProRule" id="PRU00708"/>
    </source>
</evidence>
<dbReference type="SUPFAM" id="SSF81901">
    <property type="entry name" value="HCP-like"/>
    <property type="match status" value="1"/>
</dbReference>
<evidence type="ECO:0000313" key="3">
    <source>
        <dbReference type="Proteomes" id="UP000515121"/>
    </source>
</evidence>
<keyword evidence="1" id="KW-0677">Repeat</keyword>
<gene>
    <name evidence="4" type="primary">LOC111306400</name>
</gene>
<dbReference type="Pfam" id="PF01535">
    <property type="entry name" value="PPR"/>
    <property type="match status" value="4"/>
</dbReference>
<dbReference type="FunFam" id="1.25.40.10:FF:000158">
    <property type="entry name" value="pentatricopeptide repeat-containing protein At2g33680"/>
    <property type="match status" value="1"/>
</dbReference>
<feature type="repeat" description="PPR" evidence="2">
    <location>
        <begin position="349"/>
        <end position="383"/>
    </location>
</feature>
<dbReference type="RefSeq" id="XP_022760014.1">
    <property type="nucleotide sequence ID" value="XM_022904279.1"/>
</dbReference>
<protein>
    <submittedName>
        <fullName evidence="4">Pentatricopeptide repeat-containing protein At1g53600, mitochondrial-like</fullName>
    </submittedName>
</protein>